<dbReference type="EMBL" id="QHHQ01000004">
    <property type="protein sequence ID" value="RAI00325.1"/>
    <property type="molecule type" value="Genomic_DNA"/>
</dbReference>
<evidence type="ECO:0000256" key="9">
    <source>
        <dbReference type="RuleBase" id="RU369079"/>
    </source>
</evidence>
<feature type="domain" description="Tripartite ATP-independent periplasmic transporters DctQ component" evidence="10">
    <location>
        <begin position="1"/>
        <end position="133"/>
    </location>
</feature>
<comment type="similarity">
    <text evidence="8 9">Belongs to the TRAP transporter small permease family.</text>
</comment>
<proteinExistence type="inferred from homology"/>
<name>A0A8B2NL42_9HYPH</name>
<gene>
    <name evidence="11" type="ORF">DLJ53_20290</name>
</gene>
<sequence length="146" mass="15970">MVLLIAFNVIARYFFSYGLVALQELEWHLMAVGALFGICYALNRREEVRVDVLYARFPPRVQRAIDILGSLLLGLIALKIAWLSIGFVTRSYALGEGSADPGGLPARYVLKAAIPAAFVLLAVQAFARVVHDTATLAARRTDPTGH</sequence>
<dbReference type="InterPro" id="IPR007387">
    <property type="entry name" value="TRAP_DctQ"/>
</dbReference>
<feature type="transmembrane region" description="Helical" evidence="9">
    <location>
        <begin position="27"/>
        <end position="43"/>
    </location>
</feature>
<comment type="subunit">
    <text evidence="9">The complex comprises the extracytoplasmic solute receptor protein and the two transmembrane proteins.</text>
</comment>
<comment type="caution">
    <text evidence="9">Lacks conserved residue(s) required for the propagation of feature annotation.</text>
</comment>
<keyword evidence="5 9" id="KW-0812">Transmembrane</keyword>
<evidence type="ECO:0000256" key="8">
    <source>
        <dbReference type="ARBA" id="ARBA00038436"/>
    </source>
</evidence>
<evidence type="ECO:0000256" key="1">
    <source>
        <dbReference type="ARBA" id="ARBA00004429"/>
    </source>
</evidence>
<comment type="subcellular location">
    <subcellularLocation>
        <location evidence="1 9">Cell inner membrane</location>
        <topology evidence="1 9">Multi-pass membrane protein</topology>
    </subcellularLocation>
</comment>
<dbReference type="GO" id="GO:0005886">
    <property type="term" value="C:plasma membrane"/>
    <property type="evidence" value="ECO:0007669"/>
    <property type="project" value="UniProtKB-SubCell"/>
</dbReference>
<evidence type="ECO:0000256" key="6">
    <source>
        <dbReference type="ARBA" id="ARBA00022989"/>
    </source>
</evidence>
<protein>
    <recommendedName>
        <fullName evidence="9">TRAP transporter small permease protein</fullName>
    </recommendedName>
</protein>
<dbReference type="Proteomes" id="UP000249590">
    <property type="component" value="Unassembled WGS sequence"/>
</dbReference>
<keyword evidence="6 9" id="KW-1133">Transmembrane helix</keyword>
<feature type="transmembrane region" description="Helical" evidence="9">
    <location>
        <begin position="108"/>
        <end position="130"/>
    </location>
</feature>
<evidence type="ECO:0000313" key="11">
    <source>
        <dbReference type="EMBL" id="RAI00325.1"/>
    </source>
</evidence>
<keyword evidence="7 9" id="KW-0472">Membrane</keyword>
<comment type="function">
    <text evidence="9">Part of the tripartite ATP-independent periplasmic (TRAP) transport system.</text>
</comment>
<dbReference type="OrthoDB" id="9794346at2"/>
<dbReference type="GO" id="GO:0022857">
    <property type="term" value="F:transmembrane transporter activity"/>
    <property type="evidence" value="ECO:0007669"/>
    <property type="project" value="UniProtKB-UniRule"/>
</dbReference>
<feature type="transmembrane region" description="Helical" evidence="9">
    <location>
        <begin position="64"/>
        <end position="88"/>
    </location>
</feature>
<evidence type="ECO:0000256" key="4">
    <source>
        <dbReference type="ARBA" id="ARBA00022519"/>
    </source>
</evidence>
<accession>A0A8B2NL42</accession>
<evidence type="ECO:0000256" key="3">
    <source>
        <dbReference type="ARBA" id="ARBA00022475"/>
    </source>
</evidence>
<keyword evidence="4 9" id="KW-0997">Cell inner membrane</keyword>
<evidence type="ECO:0000256" key="2">
    <source>
        <dbReference type="ARBA" id="ARBA00022448"/>
    </source>
</evidence>
<evidence type="ECO:0000256" key="5">
    <source>
        <dbReference type="ARBA" id="ARBA00022692"/>
    </source>
</evidence>
<dbReference type="PANTHER" id="PTHR35011:SF4">
    <property type="entry name" value="SLL1102 PROTEIN"/>
    <property type="match status" value="1"/>
</dbReference>
<dbReference type="Pfam" id="PF04290">
    <property type="entry name" value="DctQ"/>
    <property type="match status" value="1"/>
</dbReference>
<dbReference type="AlphaFoldDB" id="A0A8B2NL42"/>
<dbReference type="PANTHER" id="PTHR35011">
    <property type="entry name" value="2,3-DIKETO-L-GULONATE TRAP TRANSPORTER SMALL PERMEASE PROTEIN YIAM"/>
    <property type="match status" value="1"/>
</dbReference>
<evidence type="ECO:0000256" key="7">
    <source>
        <dbReference type="ARBA" id="ARBA00023136"/>
    </source>
</evidence>
<comment type="caution">
    <text evidence="11">The sequence shown here is derived from an EMBL/GenBank/DDBJ whole genome shotgun (WGS) entry which is preliminary data.</text>
</comment>
<keyword evidence="3" id="KW-1003">Cell membrane</keyword>
<evidence type="ECO:0000259" key="10">
    <source>
        <dbReference type="Pfam" id="PF04290"/>
    </source>
</evidence>
<evidence type="ECO:0000313" key="12">
    <source>
        <dbReference type="Proteomes" id="UP000249590"/>
    </source>
</evidence>
<keyword evidence="2 9" id="KW-0813">Transport</keyword>
<keyword evidence="12" id="KW-1185">Reference proteome</keyword>
<dbReference type="InterPro" id="IPR055348">
    <property type="entry name" value="DctQ"/>
</dbReference>
<organism evidence="11 12">
    <name type="scientific">Acuticoccus sediminis</name>
    <dbReference type="NCBI Taxonomy" id="2184697"/>
    <lineage>
        <taxon>Bacteria</taxon>
        <taxon>Pseudomonadati</taxon>
        <taxon>Pseudomonadota</taxon>
        <taxon>Alphaproteobacteria</taxon>
        <taxon>Hyphomicrobiales</taxon>
        <taxon>Amorphaceae</taxon>
        <taxon>Acuticoccus</taxon>
    </lineage>
</organism>
<reference evidence="11 12" key="1">
    <citation type="submission" date="2018-05" db="EMBL/GenBank/DDBJ databases">
        <title>Acuticoccus sediminis sp. nov., isolated from deep-sea sediment of Indian Ocean.</title>
        <authorList>
            <person name="Liu X."/>
            <person name="Lai Q."/>
            <person name="Du Y."/>
            <person name="Sun F."/>
            <person name="Zhang X."/>
            <person name="Wang S."/>
            <person name="Shao Z."/>
        </authorList>
    </citation>
    <scope>NUCLEOTIDE SEQUENCE [LARGE SCALE GENOMIC DNA]</scope>
    <source>
        <strain evidence="11 12">PTG4-2</strain>
    </source>
</reference>